<keyword evidence="3" id="KW-1185">Reference proteome</keyword>
<feature type="region of interest" description="Disordered" evidence="1">
    <location>
        <begin position="1"/>
        <end position="74"/>
    </location>
</feature>
<accession>A0ABP6TZ68</accession>
<evidence type="ECO:0000313" key="2">
    <source>
        <dbReference type="EMBL" id="GAA3499361.1"/>
    </source>
</evidence>
<gene>
    <name evidence="2" type="ORF">GCM10019016_064650</name>
</gene>
<dbReference type="EMBL" id="BAAAXF010000045">
    <property type="protein sequence ID" value="GAA3499361.1"/>
    <property type="molecule type" value="Genomic_DNA"/>
</dbReference>
<name>A0ABP6TZ68_9ACTN</name>
<organism evidence="2 3">
    <name type="scientific">Streptomyces prasinosporus</name>
    <dbReference type="NCBI Taxonomy" id="68256"/>
    <lineage>
        <taxon>Bacteria</taxon>
        <taxon>Bacillati</taxon>
        <taxon>Actinomycetota</taxon>
        <taxon>Actinomycetes</taxon>
        <taxon>Kitasatosporales</taxon>
        <taxon>Streptomycetaceae</taxon>
        <taxon>Streptomyces</taxon>
        <taxon>Streptomyces albogriseolus group</taxon>
    </lineage>
</organism>
<comment type="caution">
    <text evidence="2">The sequence shown here is derived from an EMBL/GenBank/DDBJ whole genome shotgun (WGS) entry which is preliminary data.</text>
</comment>
<feature type="compositionally biased region" description="Basic and acidic residues" evidence="1">
    <location>
        <begin position="28"/>
        <end position="47"/>
    </location>
</feature>
<reference evidence="3" key="1">
    <citation type="journal article" date="2019" name="Int. J. Syst. Evol. Microbiol.">
        <title>The Global Catalogue of Microorganisms (GCM) 10K type strain sequencing project: providing services to taxonomists for standard genome sequencing and annotation.</title>
        <authorList>
            <consortium name="The Broad Institute Genomics Platform"/>
            <consortium name="The Broad Institute Genome Sequencing Center for Infectious Disease"/>
            <person name="Wu L."/>
            <person name="Ma J."/>
        </authorList>
    </citation>
    <scope>NUCLEOTIDE SEQUENCE [LARGE SCALE GENOMIC DNA]</scope>
    <source>
        <strain evidence="3">JCM 4816</strain>
    </source>
</reference>
<dbReference type="Proteomes" id="UP001501455">
    <property type="component" value="Unassembled WGS sequence"/>
</dbReference>
<evidence type="ECO:0000313" key="3">
    <source>
        <dbReference type="Proteomes" id="UP001501455"/>
    </source>
</evidence>
<evidence type="ECO:0000256" key="1">
    <source>
        <dbReference type="SAM" id="MobiDB-lite"/>
    </source>
</evidence>
<protein>
    <submittedName>
        <fullName evidence="2">Uncharacterized protein</fullName>
    </submittedName>
</protein>
<proteinExistence type="predicted"/>
<sequence>MRAAGYGSRSNTPDGAAGWAATPRNHRSPREEEGAEASRQRSPHHVDALTTPLNETAPDHAEADSPAATPQRVCRAATPDGTRLHTREDPALSVSAGDGVFGHLMQGAPGRIRTCAHGSGGLLALG</sequence>